<reference evidence="1" key="1">
    <citation type="journal article" date="2019" name="Environ. Microbiol.">
        <title>Fungal ecological strategies reflected in gene transcription - a case study of two litter decomposers.</title>
        <authorList>
            <person name="Barbi F."/>
            <person name="Kohler A."/>
            <person name="Barry K."/>
            <person name="Baskaran P."/>
            <person name="Daum C."/>
            <person name="Fauchery L."/>
            <person name="Ihrmark K."/>
            <person name="Kuo A."/>
            <person name="LaButti K."/>
            <person name="Lipzen A."/>
            <person name="Morin E."/>
            <person name="Grigoriev I.V."/>
            <person name="Henrissat B."/>
            <person name="Lindahl B."/>
            <person name="Martin F."/>
        </authorList>
    </citation>
    <scope>NUCLEOTIDE SEQUENCE</scope>
    <source>
        <strain evidence="1">JB14</strain>
    </source>
</reference>
<accession>A0A6A4IFZ9</accession>
<name>A0A6A4IFZ9_9AGAR</name>
<organism evidence="1 2">
    <name type="scientific">Gymnopus androsaceus JB14</name>
    <dbReference type="NCBI Taxonomy" id="1447944"/>
    <lineage>
        <taxon>Eukaryota</taxon>
        <taxon>Fungi</taxon>
        <taxon>Dikarya</taxon>
        <taxon>Basidiomycota</taxon>
        <taxon>Agaricomycotina</taxon>
        <taxon>Agaricomycetes</taxon>
        <taxon>Agaricomycetidae</taxon>
        <taxon>Agaricales</taxon>
        <taxon>Marasmiineae</taxon>
        <taxon>Omphalotaceae</taxon>
        <taxon>Gymnopus</taxon>
    </lineage>
</organism>
<dbReference type="AlphaFoldDB" id="A0A6A4IFZ9"/>
<evidence type="ECO:0000313" key="1">
    <source>
        <dbReference type="EMBL" id="KAE9409591.1"/>
    </source>
</evidence>
<keyword evidence="2" id="KW-1185">Reference proteome</keyword>
<evidence type="ECO:0000313" key="2">
    <source>
        <dbReference type="Proteomes" id="UP000799118"/>
    </source>
</evidence>
<gene>
    <name evidence="1" type="ORF">BT96DRAFT_1012560</name>
</gene>
<protein>
    <submittedName>
        <fullName evidence="1">Uncharacterized protein</fullName>
    </submittedName>
</protein>
<dbReference type="EMBL" id="ML769387">
    <property type="protein sequence ID" value="KAE9409591.1"/>
    <property type="molecule type" value="Genomic_DNA"/>
</dbReference>
<proteinExistence type="predicted"/>
<sequence>MSSFLPSFQICNYALEDPEANILTTDIRSLLDLLPNLRLKTAVPCVSHSLTPLLLFSVWFLLYMGHLNVSNGTVPIRDELIHARETPADIPIVTIDAQEYTTRNTNSLLCFGKNKKTPSDCYKAKSATKLEEIIKKAALNLGLPSEQQWRIEYSTTSTVTLKNSTRTISFSGPKICEGKCTAYDLTGNGLPTAVRNPQNIEIYPNLCYELKEKYISPTIKISAYYNLPQKKGNPGKMVERPKPSAATTLEKLLTEAGPKLGLPSGGMWRFKYSDNSQDLPAFYNADFKGVVPFTGPEGKYTADLATNRIKDDQGKVIVEVKRSSSGAEIAPVERL</sequence>
<dbReference type="Proteomes" id="UP000799118">
    <property type="component" value="Unassembled WGS sequence"/>
</dbReference>